<comment type="catalytic activity">
    <reaction evidence="7">
        <text>Endonucleolytic cleavage of RNA, removing 5'-extranucleotides from tRNA precursor.</text>
        <dbReference type="EC" id="3.1.26.5"/>
    </reaction>
</comment>
<organism evidence="10 11">
    <name type="scientific">Oxynema aestuarii AP17</name>
    <dbReference type="NCBI Taxonomy" id="2064643"/>
    <lineage>
        <taxon>Bacteria</taxon>
        <taxon>Bacillati</taxon>
        <taxon>Cyanobacteriota</taxon>
        <taxon>Cyanophyceae</taxon>
        <taxon>Oscillatoriophycideae</taxon>
        <taxon>Oscillatoriales</taxon>
        <taxon>Oscillatoriaceae</taxon>
        <taxon>Oxynema</taxon>
        <taxon>Oxynema aestuarii</taxon>
    </lineage>
</organism>
<dbReference type="PANTHER" id="PTHR33992:SF1">
    <property type="entry name" value="RIBONUCLEASE P PROTEIN COMPONENT"/>
    <property type="match status" value="1"/>
</dbReference>
<accession>A0A6H1U5Q8</accession>
<dbReference type="HAMAP" id="MF_00227">
    <property type="entry name" value="RNase_P"/>
    <property type="match status" value="1"/>
</dbReference>
<evidence type="ECO:0000256" key="4">
    <source>
        <dbReference type="ARBA" id="ARBA00022759"/>
    </source>
</evidence>
<dbReference type="KEGG" id="oxy:HCG48_11515"/>
<dbReference type="Pfam" id="PF00825">
    <property type="entry name" value="Ribonuclease_P"/>
    <property type="match status" value="1"/>
</dbReference>
<comment type="function">
    <text evidence="1 7">RNaseP catalyzes the removal of the 5'-leader sequence from pre-tRNA to produce the mature 5'-terminus. It can also cleave other RNA substrates such as 4.5S RNA. The protein component plays an auxiliary but essential role in vivo by binding to the 5'-leader sequence and broadening the substrate specificity of the ribozyme.</text>
</comment>
<evidence type="ECO:0000256" key="9">
    <source>
        <dbReference type="SAM" id="MobiDB-lite"/>
    </source>
</evidence>
<protein>
    <recommendedName>
        <fullName evidence="7 8">Ribonuclease P protein component</fullName>
        <shortName evidence="7">RNase P protein</shortName>
        <shortName evidence="7">RNaseP protein</shortName>
        <ecNumber evidence="7 8">3.1.26.5</ecNumber>
    </recommendedName>
    <alternativeName>
        <fullName evidence="7">Protein C5</fullName>
    </alternativeName>
</protein>
<comment type="similarity">
    <text evidence="7">Belongs to the RnpA family.</text>
</comment>
<dbReference type="InterPro" id="IPR014721">
    <property type="entry name" value="Ribsml_uS5_D2-typ_fold_subgr"/>
</dbReference>
<keyword evidence="4 7" id="KW-0255">Endonuclease</keyword>
<proteinExistence type="inferred from homology"/>
<evidence type="ECO:0000256" key="2">
    <source>
        <dbReference type="ARBA" id="ARBA00022694"/>
    </source>
</evidence>
<dbReference type="EC" id="3.1.26.5" evidence="7 8"/>
<feature type="compositionally biased region" description="Basic and acidic residues" evidence="9">
    <location>
        <begin position="44"/>
        <end position="57"/>
    </location>
</feature>
<keyword evidence="2 7" id="KW-0819">tRNA processing</keyword>
<dbReference type="InterPro" id="IPR020539">
    <property type="entry name" value="RNase_P_CS"/>
</dbReference>
<evidence type="ECO:0000256" key="7">
    <source>
        <dbReference type="HAMAP-Rule" id="MF_00227"/>
    </source>
</evidence>
<evidence type="ECO:0000256" key="8">
    <source>
        <dbReference type="NCBIfam" id="TIGR00188"/>
    </source>
</evidence>
<gene>
    <name evidence="7" type="primary">rnpA</name>
    <name evidence="10" type="ORF">HCG48_11515</name>
</gene>
<dbReference type="PROSITE" id="PS00648">
    <property type="entry name" value="RIBONUCLEASE_P"/>
    <property type="match status" value="1"/>
</dbReference>
<keyword evidence="5 7" id="KW-0378">Hydrolase</keyword>
<keyword evidence="6 7" id="KW-0694">RNA-binding</keyword>
<dbReference type="GO" id="GO:0000049">
    <property type="term" value="F:tRNA binding"/>
    <property type="evidence" value="ECO:0007669"/>
    <property type="project" value="UniProtKB-UniRule"/>
</dbReference>
<evidence type="ECO:0000256" key="6">
    <source>
        <dbReference type="ARBA" id="ARBA00022884"/>
    </source>
</evidence>
<dbReference type="EMBL" id="CP051167">
    <property type="protein sequence ID" value="QIZ73707.1"/>
    <property type="molecule type" value="Genomic_DNA"/>
</dbReference>
<reference evidence="10 11" key="1">
    <citation type="submission" date="2020-04" db="EMBL/GenBank/DDBJ databases">
        <authorList>
            <person name="Basu S."/>
            <person name="Maruthanayagam V."/>
            <person name="Chakraborty S."/>
            <person name="Pramanik A."/>
            <person name="Mukherjee J."/>
            <person name="Brink B."/>
        </authorList>
    </citation>
    <scope>NUCLEOTIDE SEQUENCE [LARGE SCALE GENOMIC DNA]</scope>
    <source>
        <strain evidence="10 11">AP17</strain>
    </source>
</reference>
<evidence type="ECO:0000313" key="11">
    <source>
        <dbReference type="Proteomes" id="UP000500857"/>
    </source>
</evidence>
<keyword evidence="11" id="KW-1185">Reference proteome</keyword>
<dbReference type="SUPFAM" id="SSF54211">
    <property type="entry name" value="Ribosomal protein S5 domain 2-like"/>
    <property type="match status" value="1"/>
</dbReference>
<dbReference type="GO" id="GO:0042781">
    <property type="term" value="F:3'-tRNA processing endoribonuclease activity"/>
    <property type="evidence" value="ECO:0007669"/>
    <property type="project" value="TreeGrafter"/>
</dbReference>
<dbReference type="GO" id="GO:0030677">
    <property type="term" value="C:ribonuclease P complex"/>
    <property type="evidence" value="ECO:0007669"/>
    <property type="project" value="TreeGrafter"/>
</dbReference>
<dbReference type="PANTHER" id="PTHR33992">
    <property type="entry name" value="RIBONUCLEASE P PROTEIN COMPONENT"/>
    <property type="match status" value="1"/>
</dbReference>
<name>A0A6H1U5Q8_9CYAN</name>
<feature type="compositionally biased region" description="Basic residues" evidence="9">
    <location>
        <begin position="25"/>
        <end position="39"/>
    </location>
</feature>
<evidence type="ECO:0000256" key="5">
    <source>
        <dbReference type="ARBA" id="ARBA00022801"/>
    </source>
</evidence>
<comment type="subunit">
    <text evidence="7">Consists of a catalytic RNA component (M1 or rnpB) and a protein subunit.</text>
</comment>
<dbReference type="InterPro" id="IPR020568">
    <property type="entry name" value="Ribosomal_Su5_D2-typ_SF"/>
</dbReference>
<dbReference type="GO" id="GO:0004526">
    <property type="term" value="F:ribonuclease P activity"/>
    <property type="evidence" value="ECO:0007669"/>
    <property type="project" value="UniProtKB-UniRule"/>
</dbReference>
<evidence type="ECO:0000313" key="10">
    <source>
        <dbReference type="EMBL" id="QIZ73707.1"/>
    </source>
</evidence>
<evidence type="ECO:0000256" key="1">
    <source>
        <dbReference type="ARBA" id="ARBA00002663"/>
    </source>
</evidence>
<dbReference type="Proteomes" id="UP000500857">
    <property type="component" value="Chromosome"/>
</dbReference>
<dbReference type="GO" id="GO:0001682">
    <property type="term" value="P:tRNA 5'-leader removal"/>
    <property type="evidence" value="ECO:0007669"/>
    <property type="project" value="UniProtKB-UniRule"/>
</dbReference>
<feature type="region of interest" description="Disordered" evidence="9">
    <location>
        <begin position="25"/>
        <end position="79"/>
    </location>
</feature>
<dbReference type="AlphaFoldDB" id="A0A6H1U5Q8"/>
<dbReference type="RefSeq" id="WP_168571851.1">
    <property type="nucleotide sequence ID" value="NZ_CP051167.1"/>
</dbReference>
<dbReference type="Gene3D" id="3.30.230.10">
    <property type="match status" value="1"/>
</dbReference>
<keyword evidence="3 7" id="KW-0540">Nuclease</keyword>
<dbReference type="NCBIfam" id="TIGR00188">
    <property type="entry name" value="rnpA"/>
    <property type="match status" value="1"/>
</dbReference>
<evidence type="ECO:0000256" key="3">
    <source>
        <dbReference type="ARBA" id="ARBA00022722"/>
    </source>
</evidence>
<sequence length="148" mass="17065">MLPKVHRLKHRHDFSAVYRGGLRRQSKHLSVRAKRRKPSSLHVRLSDNRKARQRRGDNPSVPSPEESSPKLPTRMGISISQKVSKQAVIRNRIKRQLRGACRELLPRIAPGWDVVIVVRPQGRECNYRQLLQELEQLLAQAEVLNGHP</sequence>
<dbReference type="InterPro" id="IPR000100">
    <property type="entry name" value="RNase_P"/>
</dbReference>